<dbReference type="PANTHER" id="PTHR40980">
    <property type="entry name" value="PLUG DOMAIN-CONTAINING PROTEIN"/>
    <property type="match status" value="1"/>
</dbReference>
<evidence type="ECO:0000256" key="2">
    <source>
        <dbReference type="ARBA" id="ARBA00009810"/>
    </source>
</evidence>
<evidence type="ECO:0000256" key="3">
    <source>
        <dbReference type="ARBA" id="ARBA00022729"/>
    </source>
</evidence>
<dbReference type="NCBIfam" id="TIGR01782">
    <property type="entry name" value="TonB-Xanth-Caul"/>
    <property type="match status" value="1"/>
</dbReference>
<dbReference type="InterPro" id="IPR036942">
    <property type="entry name" value="Beta-barrel_TonB_sf"/>
</dbReference>
<evidence type="ECO:0000256" key="7">
    <source>
        <dbReference type="RuleBase" id="RU003357"/>
    </source>
</evidence>
<dbReference type="InterPro" id="IPR012910">
    <property type="entry name" value="Plug_dom"/>
</dbReference>
<feature type="domain" description="TonB-dependent receptor plug" evidence="10">
    <location>
        <begin position="64"/>
        <end position="169"/>
    </location>
</feature>
<name>A0ABV0G3H4_9BURK</name>
<keyword evidence="3 8" id="KW-0732">Signal</keyword>
<comment type="subcellular location">
    <subcellularLocation>
        <location evidence="1 7">Cell outer membrane</location>
    </subcellularLocation>
</comment>
<dbReference type="Proteomes" id="UP001495147">
    <property type="component" value="Unassembled WGS sequence"/>
</dbReference>
<keyword evidence="6" id="KW-0998">Cell outer membrane</keyword>
<feature type="signal peptide" evidence="8">
    <location>
        <begin position="1"/>
        <end position="37"/>
    </location>
</feature>
<organism evidence="11 12">
    <name type="scientific">Roseateles paludis</name>
    <dbReference type="NCBI Taxonomy" id="3145238"/>
    <lineage>
        <taxon>Bacteria</taxon>
        <taxon>Pseudomonadati</taxon>
        <taxon>Pseudomonadota</taxon>
        <taxon>Betaproteobacteria</taxon>
        <taxon>Burkholderiales</taxon>
        <taxon>Sphaerotilaceae</taxon>
        <taxon>Roseateles</taxon>
    </lineage>
</organism>
<dbReference type="PROSITE" id="PS01156">
    <property type="entry name" value="TONB_DEPENDENT_REC_2"/>
    <property type="match status" value="1"/>
</dbReference>
<keyword evidence="4 7" id="KW-0798">TonB box</keyword>
<evidence type="ECO:0000256" key="1">
    <source>
        <dbReference type="ARBA" id="ARBA00004442"/>
    </source>
</evidence>
<reference evidence="11 12" key="1">
    <citation type="submission" date="2024-05" db="EMBL/GenBank/DDBJ databases">
        <title>Roseateles sp. DJS-2-20 16S ribosomal RNA gene Genome sequencing and assembly.</title>
        <authorList>
            <person name="Woo H."/>
        </authorList>
    </citation>
    <scope>NUCLEOTIDE SEQUENCE [LARGE SCALE GENOMIC DNA]</scope>
    <source>
        <strain evidence="11 12">DJS-2-20</strain>
    </source>
</reference>
<comment type="similarity">
    <text evidence="2 7">Belongs to the TonB-dependent receptor family.</text>
</comment>
<evidence type="ECO:0000256" key="8">
    <source>
        <dbReference type="SAM" id="SignalP"/>
    </source>
</evidence>
<dbReference type="SUPFAM" id="SSF56935">
    <property type="entry name" value="Porins"/>
    <property type="match status" value="1"/>
</dbReference>
<keyword evidence="11" id="KW-0675">Receptor</keyword>
<feature type="domain" description="TonB-dependent receptor-like beta-barrel" evidence="9">
    <location>
        <begin position="477"/>
        <end position="976"/>
    </location>
</feature>
<evidence type="ECO:0000313" key="12">
    <source>
        <dbReference type="Proteomes" id="UP001495147"/>
    </source>
</evidence>
<dbReference type="InterPro" id="IPR037066">
    <property type="entry name" value="Plug_dom_sf"/>
</dbReference>
<dbReference type="PANTHER" id="PTHR40980:SF3">
    <property type="entry name" value="TONB-DEPENDENT RECEPTOR-LIKE BETA-BARREL DOMAIN-CONTAINING PROTEIN"/>
    <property type="match status" value="1"/>
</dbReference>
<accession>A0ABV0G3H4</accession>
<feature type="chain" id="PRO_5047221830" evidence="8">
    <location>
        <begin position="38"/>
        <end position="1009"/>
    </location>
</feature>
<evidence type="ECO:0000259" key="9">
    <source>
        <dbReference type="Pfam" id="PF00593"/>
    </source>
</evidence>
<dbReference type="Gene3D" id="2.170.130.10">
    <property type="entry name" value="TonB-dependent receptor, plug domain"/>
    <property type="match status" value="1"/>
</dbReference>
<sequence>MSSEKFQRLNASQRRFKPVAVACHLTAALCAVSSAQAQDNTQSLDTVVVTGIRKSLDTTLNLKRTATGLVDGIVSEDIGKFPDTNLAESMQRIAGVSIDRNASGEGQQVTVRGVGPAFNLVLLNGRQMPSAMISQGNGGANGTRAFDFANLASDAVSALEVYKTARSSSPTGGIGATINIKTARPLDSKERVASIGLKANYDGSNSRVPDQFKGSSATPEVSGIYSDSFADRTIGISLSASYSKRDSGSNKAYTQNGWRTFAANSTDWGAVPAKPATGTDPITNRPTGLYSTSVDMRYVTTGLQRERLNGQAVLQFAPSKDLKFTVDYTMSNNTFKAKEAEMSSWFNFSFGPTTFTTGGPVASPLVQTALFPNNDHDLSLNSIIYAQKSKNGSTGFNTEWKVSNDLKVDLDVHHSTAKTSPDSPYGSYGLMDLGMFSQGTAVAYYDQKLPIFNLGTTKFEASRLQLTGSQFVNNLSEQTVDQWQAKATYKFDAENKLLAGLGFTKTKDRRASRNNQHDDWGGVGSQGQYANVTVNSTSLGGLFSQIPGSSDSRLHPTFWFADFDSFRNQSIKVLTTTGHNGKVYSQAEAEAYFLTDPDFTRGNDWRTNEKSQAAYVQWDHAFDTELPMNVSLGLRYESTKVSASSQVVPRVSSSWGSQNEIALAAGSPTFGSSDGKYSYVLPSIDWDTDLAPNLKLRASYGHNIGRPGFNLLVGGVDTGGNANAGGGSGSTGNPALKPLLSKNLDASLEYYYAKSSYVAAGAFYKKVTDFFGTRSVTMTPFAGLTTPIGGAYYKAGLAACGGNTQPLCIRNYIFNNFKGQAGVNQTGVNGTGEILGTIAGLPGDPALTFQVTTPSNEGGDNIKGLELNAQHMFGNSGFGVQGNYTFVRTGLKFRNDSVTSQAPLPGVSNSANLVGFYEDSTWSVRAAYNWRGEFLANSVDGGGSNPVYTEAYGQVDVSVGYKIGKNLTLQADLINLNDGYIRQHGRTVEQLQSVIQTGRRYLIGARYRF</sequence>
<dbReference type="InterPro" id="IPR000531">
    <property type="entry name" value="Beta-barrel_TonB"/>
</dbReference>
<evidence type="ECO:0000259" key="10">
    <source>
        <dbReference type="Pfam" id="PF07715"/>
    </source>
</evidence>
<keyword evidence="12" id="KW-1185">Reference proteome</keyword>
<dbReference type="InterPro" id="IPR010104">
    <property type="entry name" value="TonB_rcpt_bac"/>
</dbReference>
<dbReference type="Gene3D" id="2.40.170.20">
    <property type="entry name" value="TonB-dependent receptor, beta-barrel domain"/>
    <property type="match status" value="1"/>
</dbReference>
<gene>
    <name evidence="11" type="ORF">ABDJ85_12275</name>
</gene>
<dbReference type="Pfam" id="PF07715">
    <property type="entry name" value="Plug"/>
    <property type="match status" value="1"/>
</dbReference>
<evidence type="ECO:0000256" key="5">
    <source>
        <dbReference type="ARBA" id="ARBA00023136"/>
    </source>
</evidence>
<dbReference type="EMBL" id="JBDPZD010000003">
    <property type="protein sequence ID" value="MEO3692250.1"/>
    <property type="molecule type" value="Genomic_DNA"/>
</dbReference>
<proteinExistence type="inferred from homology"/>
<dbReference type="Pfam" id="PF00593">
    <property type="entry name" value="TonB_dep_Rec_b-barrel"/>
    <property type="match status" value="1"/>
</dbReference>
<evidence type="ECO:0000256" key="6">
    <source>
        <dbReference type="ARBA" id="ARBA00023237"/>
    </source>
</evidence>
<evidence type="ECO:0000313" key="11">
    <source>
        <dbReference type="EMBL" id="MEO3692250.1"/>
    </source>
</evidence>
<protein>
    <submittedName>
        <fullName evidence="11">TonB-dependent receptor</fullName>
    </submittedName>
</protein>
<keyword evidence="5 7" id="KW-0472">Membrane</keyword>
<comment type="caution">
    <text evidence="11">The sequence shown here is derived from an EMBL/GenBank/DDBJ whole genome shotgun (WGS) entry which is preliminary data.</text>
</comment>
<evidence type="ECO:0000256" key="4">
    <source>
        <dbReference type="ARBA" id="ARBA00023077"/>
    </source>
</evidence>
<dbReference type="RefSeq" id="WP_347705072.1">
    <property type="nucleotide sequence ID" value="NZ_JBDPZD010000003.1"/>
</dbReference>
<dbReference type="InterPro" id="IPR010917">
    <property type="entry name" value="TonB_rcpt_CS"/>
</dbReference>